<keyword evidence="5" id="KW-1185">Reference proteome</keyword>
<reference evidence="4 5" key="1">
    <citation type="submission" date="2016-07" db="EMBL/GenBank/DDBJ databases">
        <title>Complete genome sequence of the Lentzea guizhouensis DHS C013.</title>
        <authorList>
            <person name="Cao C."/>
        </authorList>
    </citation>
    <scope>NUCLEOTIDE SEQUENCE [LARGE SCALE GENOMIC DNA]</scope>
    <source>
        <strain evidence="4 5">DHS C013</strain>
    </source>
</reference>
<gene>
    <name evidence="4" type="ORF">BBK82_08115</name>
</gene>
<dbReference type="SUPFAM" id="SSF52091">
    <property type="entry name" value="SpoIIaa-like"/>
    <property type="match status" value="1"/>
</dbReference>
<evidence type="ECO:0000313" key="5">
    <source>
        <dbReference type="Proteomes" id="UP000093053"/>
    </source>
</evidence>
<dbReference type="NCBIfam" id="TIGR00377">
    <property type="entry name" value="ant_ant_sig"/>
    <property type="match status" value="1"/>
</dbReference>
<evidence type="ECO:0000256" key="2">
    <source>
        <dbReference type="RuleBase" id="RU003749"/>
    </source>
</evidence>
<dbReference type="STRING" id="1586287.BBK82_08115"/>
<dbReference type="Proteomes" id="UP000093053">
    <property type="component" value="Chromosome"/>
</dbReference>
<dbReference type="PANTHER" id="PTHR33495:SF13">
    <property type="entry name" value="ANTI-SIGMA-F FACTOR ANTAGONIST RSFB"/>
    <property type="match status" value="1"/>
</dbReference>
<comment type="similarity">
    <text evidence="1 2">Belongs to the anti-sigma-factor antagonist family.</text>
</comment>
<dbReference type="GO" id="GO:0043856">
    <property type="term" value="F:anti-sigma factor antagonist activity"/>
    <property type="evidence" value="ECO:0007669"/>
    <property type="project" value="InterPro"/>
</dbReference>
<accession>A0A1B2HXU9</accession>
<dbReference type="CDD" id="cd07043">
    <property type="entry name" value="STAS_anti-anti-sigma_factors"/>
    <property type="match status" value="1"/>
</dbReference>
<dbReference type="EMBL" id="CP016793">
    <property type="protein sequence ID" value="ANZ42580.1"/>
    <property type="molecule type" value="Genomic_DNA"/>
</dbReference>
<dbReference type="InterPro" id="IPR036513">
    <property type="entry name" value="STAS_dom_sf"/>
</dbReference>
<organism evidence="4 5">
    <name type="scientific">Lentzea guizhouensis</name>
    <dbReference type="NCBI Taxonomy" id="1586287"/>
    <lineage>
        <taxon>Bacteria</taxon>
        <taxon>Bacillati</taxon>
        <taxon>Actinomycetota</taxon>
        <taxon>Actinomycetes</taxon>
        <taxon>Pseudonocardiales</taxon>
        <taxon>Pseudonocardiaceae</taxon>
        <taxon>Lentzea</taxon>
    </lineage>
</organism>
<dbReference type="PROSITE" id="PS50801">
    <property type="entry name" value="STAS"/>
    <property type="match status" value="1"/>
</dbReference>
<proteinExistence type="inferred from homology"/>
<dbReference type="InterPro" id="IPR002645">
    <property type="entry name" value="STAS_dom"/>
</dbReference>
<dbReference type="KEGG" id="led:BBK82_08115"/>
<sequence length="127" mass="13064">MSTRGAQVTTGGTVAEVRTTDHDGVLVAVVTGELDPVFVDAVETKLFEHIAARLAGVVAELAVRFLGSAGLSMLLEVYGKAQHDGVGFAIVATGAASLRPLQATGLNHVLPVSPNLDNAIASVRLHP</sequence>
<protein>
    <recommendedName>
        <fullName evidence="2">Anti-sigma factor antagonist</fullName>
    </recommendedName>
</protein>
<dbReference type="AlphaFoldDB" id="A0A1B2HXU9"/>
<dbReference type="PANTHER" id="PTHR33495">
    <property type="entry name" value="ANTI-SIGMA FACTOR ANTAGONIST TM_1081-RELATED-RELATED"/>
    <property type="match status" value="1"/>
</dbReference>
<evidence type="ECO:0000256" key="1">
    <source>
        <dbReference type="ARBA" id="ARBA00009013"/>
    </source>
</evidence>
<evidence type="ECO:0000313" key="4">
    <source>
        <dbReference type="EMBL" id="ANZ42580.1"/>
    </source>
</evidence>
<feature type="domain" description="STAS" evidence="3">
    <location>
        <begin position="15"/>
        <end position="123"/>
    </location>
</feature>
<dbReference type="Gene3D" id="3.30.750.24">
    <property type="entry name" value="STAS domain"/>
    <property type="match status" value="1"/>
</dbReference>
<dbReference type="InterPro" id="IPR003658">
    <property type="entry name" value="Anti-sigma_ant"/>
</dbReference>
<name>A0A1B2HXU9_9PSEU</name>
<dbReference type="Pfam" id="PF01740">
    <property type="entry name" value="STAS"/>
    <property type="match status" value="1"/>
</dbReference>
<evidence type="ECO:0000259" key="3">
    <source>
        <dbReference type="PROSITE" id="PS50801"/>
    </source>
</evidence>